<gene>
    <name evidence="11" type="ORF">WG66_7960</name>
</gene>
<dbReference type="Proteomes" id="UP000054988">
    <property type="component" value="Unassembled WGS sequence"/>
</dbReference>
<evidence type="ECO:0000256" key="8">
    <source>
        <dbReference type="SAM" id="Phobius"/>
    </source>
</evidence>
<evidence type="ECO:0000256" key="3">
    <source>
        <dbReference type="ARBA" id="ARBA00022827"/>
    </source>
</evidence>
<dbReference type="InterPro" id="IPR003953">
    <property type="entry name" value="FAD-dep_OxRdtase_2_FAD-bd"/>
</dbReference>
<protein>
    <recommendedName>
        <fullName evidence="13">FAD-binding domain-containing protein</fullName>
    </recommendedName>
</protein>
<evidence type="ECO:0000259" key="10">
    <source>
        <dbReference type="Pfam" id="PF01494"/>
    </source>
</evidence>
<evidence type="ECO:0008006" key="13">
    <source>
        <dbReference type="Google" id="ProtNLM"/>
    </source>
</evidence>
<dbReference type="EMBL" id="LATX01001675">
    <property type="protein sequence ID" value="KTB39425.1"/>
    <property type="molecule type" value="Genomic_DNA"/>
</dbReference>
<proteinExistence type="inferred from homology"/>
<evidence type="ECO:0000256" key="5">
    <source>
        <dbReference type="ARBA" id="ARBA00023002"/>
    </source>
</evidence>
<dbReference type="eggNOG" id="KOG0893">
    <property type="taxonomic scope" value="Eukaryota"/>
</dbReference>
<dbReference type="InterPro" id="IPR020052">
    <property type="entry name" value="Ribosomal_eL31_CS"/>
</dbReference>
<sequence>MPGHVMNVRKAQVSLEIVVIGGSIAGLAAAYSLQRGGHRVVVLEQTDGRERFADLLADFRLMQHGDLHSILLDIALREGVEIRYNMQVAGLDSLSGAVVLANGERIIPNLVVGADGQRGLTRKCLLPKEVQEDEFSSDQITLLFTIPTDRMRDDEDLKHLIKTTEIKIWLGDSYLCQGHLSHASKEYSLLLSYSIDDDLSEYRENWTKRYSVDHFDLDYDRFEPSVRKLLQLAEYTIPTSYANRPLFDSLVCDNGHLVLVGEAAHPLVPGGVQPTAMCLEDAEILGSLLSRIQAKEDLPRLLSAYEELRLPRCREADRYENRNRLMFTLPKGPEQKLRDAKLRWGTAGWDKMSEQSFWDIWGEELKFYPFDASEKADDWWTKWGALVSRQNSRNGANFFTPPTPTVEAPVQKKKTGGKTRSALKDVVTREYTIHLHKRVHGRSFKKRAPWAVKSVIQFAQKAMGTTDVRLDPKLNQALWSQGIKSVPHRMRVKLERKRNDDENAKEKLYTYASHVPVPSFKGLQTVVVDAE</sequence>
<dbReference type="Pfam" id="PF00890">
    <property type="entry name" value="FAD_binding_2"/>
    <property type="match status" value="1"/>
</dbReference>
<evidence type="ECO:0000259" key="9">
    <source>
        <dbReference type="Pfam" id="PF00890"/>
    </source>
</evidence>
<dbReference type="GO" id="GO:0002181">
    <property type="term" value="P:cytoplasmic translation"/>
    <property type="evidence" value="ECO:0007669"/>
    <property type="project" value="TreeGrafter"/>
</dbReference>
<feature type="domain" description="FAD-dependent oxidoreductase 2 FAD-binding" evidence="9">
    <location>
        <begin position="17"/>
        <end position="48"/>
    </location>
</feature>
<dbReference type="SUPFAM" id="SSF54575">
    <property type="entry name" value="Ribosomal protein L31e"/>
    <property type="match status" value="1"/>
</dbReference>
<comment type="similarity">
    <text evidence="1">Belongs to the eukaryotic ribosomal protein eL31 family.</text>
</comment>
<evidence type="ECO:0000256" key="1">
    <source>
        <dbReference type="ARBA" id="ARBA00010808"/>
    </source>
</evidence>
<feature type="transmembrane region" description="Helical" evidence="8">
    <location>
        <begin position="12"/>
        <end position="33"/>
    </location>
</feature>
<dbReference type="InterPro" id="IPR023621">
    <property type="entry name" value="Ribosomal_eL31_dom_sf"/>
</dbReference>
<dbReference type="AlphaFoldDB" id="A0A0W0FSV0"/>
<keyword evidence="2" id="KW-0285">Flavoprotein</keyword>
<reference evidence="11 12" key="1">
    <citation type="submission" date="2015-12" db="EMBL/GenBank/DDBJ databases">
        <title>Draft genome sequence of Moniliophthora roreri, the causal agent of frosty pod rot of cacao.</title>
        <authorList>
            <person name="Aime M.C."/>
            <person name="Diaz-Valderrama J.R."/>
            <person name="Kijpornyongpan T."/>
            <person name="Phillips-Mora W."/>
        </authorList>
    </citation>
    <scope>NUCLEOTIDE SEQUENCE [LARGE SCALE GENOMIC DNA]</scope>
    <source>
        <strain evidence="11 12">MCA 2952</strain>
    </source>
</reference>
<accession>A0A0W0FSV0</accession>
<dbReference type="InterPro" id="IPR000054">
    <property type="entry name" value="Ribosomal_eL31"/>
</dbReference>
<dbReference type="Pfam" id="PF01494">
    <property type="entry name" value="FAD_binding_3"/>
    <property type="match status" value="1"/>
</dbReference>
<name>A0A0W0FSV0_MONRR</name>
<dbReference type="SMART" id="SM01380">
    <property type="entry name" value="Ribosomal_L31e"/>
    <property type="match status" value="1"/>
</dbReference>
<evidence type="ECO:0000256" key="7">
    <source>
        <dbReference type="SAM" id="MobiDB-lite"/>
    </source>
</evidence>
<keyword evidence="8" id="KW-0812">Transmembrane</keyword>
<dbReference type="PANTHER" id="PTHR10956:SF0">
    <property type="entry name" value="60S RIBOSOMAL PROTEIN L31"/>
    <property type="match status" value="1"/>
</dbReference>
<dbReference type="GO" id="GO:0003735">
    <property type="term" value="F:structural constituent of ribosome"/>
    <property type="evidence" value="ECO:0007669"/>
    <property type="project" value="InterPro"/>
</dbReference>
<dbReference type="PROSITE" id="PS01144">
    <property type="entry name" value="RIBOSOMAL_L31E"/>
    <property type="match status" value="1"/>
</dbReference>
<comment type="caution">
    <text evidence="11">The sequence shown here is derived from an EMBL/GenBank/DDBJ whole genome shotgun (WGS) entry which is preliminary data.</text>
</comment>
<keyword evidence="6" id="KW-0687">Ribonucleoprotein</keyword>
<dbReference type="GO" id="GO:0071949">
    <property type="term" value="F:FAD binding"/>
    <property type="evidence" value="ECO:0007669"/>
    <property type="project" value="InterPro"/>
</dbReference>
<dbReference type="CDD" id="cd00463">
    <property type="entry name" value="Ribosomal_L31e"/>
    <property type="match status" value="1"/>
</dbReference>
<feature type="domain" description="FAD-binding" evidence="10">
    <location>
        <begin position="66"/>
        <end position="315"/>
    </location>
</feature>
<evidence type="ECO:0000313" key="11">
    <source>
        <dbReference type="EMBL" id="KTB39425.1"/>
    </source>
</evidence>
<evidence type="ECO:0000256" key="4">
    <source>
        <dbReference type="ARBA" id="ARBA00022980"/>
    </source>
</evidence>
<evidence type="ECO:0000256" key="6">
    <source>
        <dbReference type="ARBA" id="ARBA00023274"/>
    </source>
</evidence>
<evidence type="ECO:0000256" key="2">
    <source>
        <dbReference type="ARBA" id="ARBA00022630"/>
    </source>
</evidence>
<dbReference type="PRINTS" id="PR00420">
    <property type="entry name" value="RNGMNOXGNASE"/>
</dbReference>
<dbReference type="Gene3D" id="3.50.50.60">
    <property type="entry name" value="FAD/NAD(P)-binding domain"/>
    <property type="match status" value="2"/>
</dbReference>
<evidence type="ECO:0000313" key="12">
    <source>
        <dbReference type="Proteomes" id="UP000054988"/>
    </source>
</evidence>
<keyword evidence="8" id="KW-0472">Membrane</keyword>
<dbReference type="FunFam" id="3.10.440.10:FF:000001">
    <property type="entry name" value="60S ribosomal protein L31"/>
    <property type="match status" value="1"/>
</dbReference>
<keyword evidence="3" id="KW-0274">FAD</keyword>
<keyword evidence="8" id="KW-1133">Transmembrane helix</keyword>
<dbReference type="PANTHER" id="PTHR10956">
    <property type="entry name" value="60S RIBOSOMAL PROTEIN L31"/>
    <property type="match status" value="1"/>
</dbReference>
<keyword evidence="5" id="KW-0560">Oxidoreductase</keyword>
<organism evidence="11 12">
    <name type="scientific">Moniliophthora roreri</name>
    <name type="common">Frosty pod rot fungus</name>
    <name type="synonym">Monilia roreri</name>
    <dbReference type="NCBI Taxonomy" id="221103"/>
    <lineage>
        <taxon>Eukaryota</taxon>
        <taxon>Fungi</taxon>
        <taxon>Dikarya</taxon>
        <taxon>Basidiomycota</taxon>
        <taxon>Agaricomycotina</taxon>
        <taxon>Agaricomycetes</taxon>
        <taxon>Agaricomycetidae</taxon>
        <taxon>Agaricales</taxon>
        <taxon>Marasmiineae</taxon>
        <taxon>Marasmiaceae</taxon>
        <taxon>Moniliophthora</taxon>
    </lineage>
</organism>
<dbReference type="GO" id="GO:0022625">
    <property type="term" value="C:cytosolic large ribosomal subunit"/>
    <property type="evidence" value="ECO:0007669"/>
    <property type="project" value="TreeGrafter"/>
</dbReference>
<dbReference type="SUPFAM" id="SSF51905">
    <property type="entry name" value="FAD/NAD(P)-binding domain"/>
    <property type="match status" value="1"/>
</dbReference>
<dbReference type="GO" id="GO:0016491">
    <property type="term" value="F:oxidoreductase activity"/>
    <property type="evidence" value="ECO:0007669"/>
    <property type="project" value="UniProtKB-KW"/>
</dbReference>
<dbReference type="InterPro" id="IPR036188">
    <property type="entry name" value="FAD/NAD-bd_sf"/>
</dbReference>
<dbReference type="Gene3D" id="3.10.440.10">
    <property type="match status" value="1"/>
</dbReference>
<keyword evidence="4" id="KW-0689">Ribosomal protein</keyword>
<dbReference type="Pfam" id="PF01198">
    <property type="entry name" value="Ribosomal_L31e"/>
    <property type="match status" value="1"/>
</dbReference>
<dbReference type="InterPro" id="IPR002938">
    <property type="entry name" value="FAD-bd"/>
</dbReference>
<feature type="region of interest" description="Disordered" evidence="7">
    <location>
        <begin position="394"/>
        <end position="418"/>
    </location>
</feature>